<keyword evidence="3 8" id="KW-0645">Protease</keyword>
<dbReference type="InterPro" id="IPR043504">
    <property type="entry name" value="Peptidase_S1_PA_chymotrypsin"/>
</dbReference>
<evidence type="ECO:0000256" key="8">
    <source>
        <dbReference type="RuleBase" id="RU363034"/>
    </source>
</evidence>
<dbReference type="InterPro" id="IPR001254">
    <property type="entry name" value="Trypsin_dom"/>
</dbReference>
<keyword evidence="5 8" id="KW-0378">Hydrolase</keyword>
<dbReference type="Pfam" id="PF00089">
    <property type="entry name" value="Trypsin"/>
    <property type="match status" value="1"/>
</dbReference>
<feature type="signal peptide" evidence="9">
    <location>
        <begin position="1"/>
        <end position="29"/>
    </location>
</feature>
<dbReference type="KEGG" id="pbf:CFX0092_B0808"/>
<dbReference type="InterPro" id="IPR018114">
    <property type="entry name" value="TRYPSIN_HIS"/>
</dbReference>
<organism evidence="11 12">
    <name type="scientific">Candidatus Promineifilum breve</name>
    <dbReference type="NCBI Taxonomy" id="1806508"/>
    <lineage>
        <taxon>Bacteria</taxon>
        <taxon>Bacillati</taxon>
        <taxon>Chloroflexota</taxon>
        <taxon>Ardenticatenia</taxon>
        <taxon>Candidatus Promineifilales</taxon>
        <taxon>Candidatus Promineifilaceae</taxon>
        <taxon>Candidatus Promineifilum</taxon>
    </lineage>
</organism>
<evidence type="ECO:0000256" key="1">
    <source>
        <dbReference type="ARBA" id="ARBA00004613"/>
    </source>
</evidence>
<proteinExistence type="predicted"/>
<dbReference type="GO" id="GO:0005615">
    <property type="term" value="C:extracellular space"/>
    <property type="evidence" value="ECO:0007669"/>
    <property type="project" value="TreeGrafter"/>
</dbReference>
<dbReference type="SMART" id="SM00020">
    <property type="entry name" value="Tryp_SPc"/>
    <property type="match status" value="1"/>
</dbReference>
<dbReference type="GO" id="GO:0004252">
    <property type="term" value="F:serine-type endopeptidase activity"/>
    <property type="evidence" value="ECO:0007669"/>
    <property type="project" value="InterPro"/>
</dbReference>
<dbReference type="OrthoDB" id="9813836at2"/>
<evidence type="ECO:0000313" key="11">
    <source>
        <dbReference type="EMBL" id="CUS06342.1"/>
    </source>
</evidence>
<protein>
    <submittedName>
        <fullName evidence="11">Trypsin-like protease</fullName>
    </submittedName>
</protein>
<dbReference type="RefSeq" id="WP_157913384.1">
    <property type="nucleotide sequence ID" value="NZ_LN890656.1"/>
</dbReference>
<dbReference type="CDD" id="cd00190">
    <property type="entry name" value="Tryp_SPc"/>
    <property type="match status" value="1"/>
</dbReference>
<keyword evidence="2" id="KW-0964">Secreted</keyword>
<keyword evidence="6 8" id="KW-0720">Serine protease</keyword>
<feature type="domain" description="Peptidase S1" evidence="10">
    <location>
        <begin position="44"/>
        <end position="285"/>
    </location>
</feature>
<dbReference type="InterPro" id="IPR001314">
    <property type="entry name" value="Peptidase_S1A"/>
</dbReference>
<gene>
    <name evidence="11" type="ORF">CFX0092_B0808</name>
</gene>
<name>A0A160T8G0_9CHLR</name>
<feature type="chain" id="PRO_5007820729" evidence="9">
    <location>
        <begin position="30"/>
        <end position="480"/>
    </location>
</feature>
<dbReference type="Proteomes" id="UP000215027">
    <property type="component" value="Chromosome II"/>
</dbReference>
<dbReference type="SUPFAM" id="SSF50494">
    <property type="entry name" value="Trypsin-like serine proteases"/>
    <property type="match status" value="1"/>
</dbReference>
<sequence>MNFPFRRSHALRAGILLLAVFLCATAAIAATAATAALAQTDPRIVGGQEATPGEWPWQVALVQSGGDTYLGQFCGGSLIAADWVLTAAHCVDNDAPGDIDVVAGIHDLTAPETGFRRVGLDEIIVHPGWSNSTKDNDIALLRLASPIAERAGGGGELPIRYATLPPAAIGALAGATTTVTGWGNRLPGGSDYPPRLHEVEVQVIANAACASAYSNLTDNMLCAGVDGGGKDSCQGDSGGPLVYNNSGEWQQVGIVSFGIGCAEADYPGVYARVSRYIDWIIPLVATDLAYVPVALYVPPAGPPPPPPDPLENGNFEQGAGVGWSEASSGGWPIVTNDFLTNVIDPIGVWAAWLGGANDEQSELWQQIVVDPATPVLRYTYAIGSADDCGFDRAQIVINSTAVVRQFDLCVANETDGWVQGTVDLAAYAGQSVELLFLLVNDETRNSNFFLDNVGFVAAAAAAEPAAPRAPSGDLAAPKSR</sequence>
<dbReference type="EMBL" id="LN890656">
    <property type="protein sequence ID" value="CUS06342.1"/>
    <property type="molecule type" value="Genomic_DNA"/>
</dbReference>
<dbReference type="AlphaFoldDB" id="A0A160T8G0"/>
<dbReference type="PANTHER" id="PTHR24264">
    <property type="entry name" value="TRYPSIN-RELATED"/>
    <property type="match status" value="1"/>
</dbReference>
<dbReference type="Gene3D" id="2.40.10.10">
    <property type="entry name" value="Trypsin-like serine proteases"/>
    <property type="match status" value="3"/>
</dbReference>
<evidence type="ECO:0000256" key="5">
    <source>
        <dbReference type="ARBA" id="ARBA00022801"/>
    </source>
</evidence>
<dbReference type="InterPro" id="IPR033116">
    <property type="entry name" value="TRYPSIN_SER"/>
</dbReference>
<evidence type="ECO:0000256" key="6">
    <source>
        <dbReference type="ARBA" id="ARBA00022825"/>
    </source>
</evidence>
<evidence type="ECO:0000256" key="7">
    <source>
        <dbReference type="ARBA" id="ARBA00023157"/>
    </source>
</evidence>
<dbReference type="PROSITE" id="PS00135">
    <property type="entry name" value="TRYPSIN_SER"/>
    <property type="match status" value="1"/>
</dbReference>
<dbReference type="InterPro" id="IPR009003">
    <property type="entry name" value="Peptidase_S1_PA"/>
</dbReference>
<dbReference type="PANTHER" id="PTHR24264:SF65">
    <property type="entry name" value="SRCR DOMAIN-CONTAINING PROTEIN"/>
    <property type="match status" value="1"/>
</dbReference>
<evidence type="ECO:0000256" key="9">
    <source>
        <dbReference type="SAM" id="SignalP"/>
    </source>
</evidence>
<dbReference type="PROSITE" id="PS50240">
    <property type="entry name" value="TRYPSIN_DOM"/>
    <property type="match status" value="1"/>
</dbReference>
<dbReference type="InterPro" id="IPR050127">
    <property type="entry name" value="Serine_Proteases_S1"/>
</dbReference>
<keyword evidence="4 9" id="KW-0732">Signal</keyword>
<evidence type="ECO:0000256" key="2">
    <source>
        <dbReference type="ARBA" id="ARBA00022525"/>
    </source>
</evidence>
<dbReference type="Gene3D" id="2.60.120.260">
    <property type="entry name" value="Galactose-binding domain-like"/>
    <property type="match status" value="1"/>
</dbReference>
<evidence type="ECO:0000256" key="3">
    <source>
        <dbReference type="ARBA" id="ARBA00022670"/>
    </source>
</evidence>
<dbReference type="PRINTS" id="PR00722">
    <property type="entry name" value="CHYMOTRYPSIN"/>
</dbReference>
<dbReference type="FunFam" id="2.40.10.10:FF:000120">
    <property type="entry name" value="Putative serine protease"/>
    <property type="match status" value="1"/>
</dbReference>
<evidence type="ECO:0000313" key="12">
    <source>
        <dbReference type="Proteomes" id="UP000215027"/>
    </source>
</evidence>
<comment type="subcellular location">
    <subcellularLocation>
        <location evidence="1">Secreted</location>
    </subcellularLocation>
</comment>
<reference evidence="11" key="1">
    <citation type="submission" date="2016-01" db="EMBL/GenBank/DDBJ databases">
        <authorList>
            <person name="Mcilroy J.S."/>
            <person name="Karst M S."/>
            <person name="Albertsen M."/>
        </authorList>
    </citation>
    <scope>NUCLEOTIDE SEQUENCE</scope>
    <source>
        <strain evidence="11">Cfx-K</strain>
    </source>
</reference>
<dbReference type="GO" id="GO:0006508">
    <property type="term" value="P:proteolysis"/>
    <property type="evidence" value="ECO:0007669"/>
    <property type="project" value="UniProtKB-KW"/>
</dbReference>
<evidence type="ECO:0000259" key="10">
    <source>
        <dbReference type="PROSITE" id="PS50240"/>
    </source>
</evidence>
<keyword evidence="7" id="KW-1015">Disulfide bond</keyword>
<keyword evidence="12" id="KW-1185">Reference proteome</keyword>
<accession>A0A160T8G0</accession>
<dbReference type="PROSITE" id="PS00134">
    <property type="entry name" value="TRYPSIN_HIS"/>
    <property type="match status" value="1"/>
</dbReference>
<evidence type="ECO:0000256" key="4">
    <source>
        <dbReference type="ARBA" id="ARBA00022729"/>
    </source>
</evidence>